<dbReference type="AlphaFoldDB" id="A0AA88P7V5"/>
<evidence type="ECO:0000313" key="1">
    <source>
        <dbReference type="EMBL" id="KAK2872454.1"/>
    </source>
</evidence>
<comment type="caution">
    <text evidence="1">The sequence shown here is derived from an EMBL/GenBank/DDBJ whole genome shotgun (WGS) entry which is preliminary data.</text>
</comment>
<evidence type="ECO:0000313" key="2">
    <source>
        <dbReference type="Proteomes" id="UP001187343"/>
    </source>
</evidence>
<organism evidence="1 2">
    <name type="scientific">Cirrhinus molitorella</name>
    <name type="common">mud carp</name>
    <dbReference type="NCBI Taxonomy" id="172907"/>
    <lineage>
        <taxon>Eukaryota</taxon>
        <taxon>Metazoa</taxon>
        <taxon>Chordata</taxon>
        <taxon>Craniata</taxon>
        <taxon>Vertebrata</taxon>
        <taxon>Euteleostomi</taxon>
        <taxon>Actinopterygii</taxon>
        <taxon>Neopterygii</taxon>
        <taxon>Teleostei</taxon>
        <taxon>Ostariophysi</taxon>
        <taxon>Cypriniformes</taxon>
        <taxon>Cyprinidae</taxon>
        <taxon>Labeoninae</taxon>
        <taxon>Labeonini</taxon>
        <taxon>Cirrhinus</taxon>
    </lineage>
</organism>
<keyword evidence="2" id="KW-1185">Reference proteome</keyword>
<proteinExistence type="predicted"/>
<gene>
    <name evidence="1" type="ORF">Q8A67_022351</name>
</gene>
<dbReference type="Proteomes" id="UP001187343">
    <property type="component" value="Unassembled WGS sequence"/>
</dbReference>
<sequence>MLSPRPSARFHRCRAVAGGFAHLSNTFPGEQSGALWGQTPRHHSHCKEPSGADMTARFQLAELNVFSIVKGFLEFCAPLPFPCSSS</sequence>
<name>A0AA88P7V5_9TELE</name>
<dbReference type="EMBL" id="JAUYZG010000022">
    <property type="protein sequence ID" value="KAK2872454.1"/>
    <property type="molecule type" value="Genomic_DNA"/>
</dbReference>
<protein>
    <submittedName>
        <fullName evidence="1">Uncharacterized protein</fullName>
    </submittedName>
</protein>
<reference evidence="1" key="1">
    <citation type="submission" date="2023-08" db="EMBL/GenBank/DDBJ databases">
        <title>Chromosome-level Genome Assembly of mud carp (Cirrhinus molitorella).</title>
        <authorList>
            <person name="Liu H."/>
        </authorList>
    </citation>
    <scope>NUCLEOTIDE SEQUENCE</scope>
    <source>
        <strain evidence="1">Prfri</strain>
        <tissue evidence="1">Muscle</tissue>
    </source>
</reference>
<accession>A0AA88P7V5</accession>